<name>A0A1A3H562_MYCMU</name>
<comment type="caution">
    <text evidence="1">The sequence shown here is derived from an EMBL/GenBank/DDBJ whole genome shotgun (WGS) entry which is preliminary data.</text>
</comment>
<accession>A0A1A3H562</accession>
<gene>
    <name evidence="1" type="ORF">A5630_19430</name>
</gene>
<reference evidence="1 2" key="1">
    <citation type="submission" date="2016-06" db="EMBL/GenBank/DDBJ databases">
        <authorList>
            <person name="Kjaerup R.B."/>
            <person name="Dalgaard T.S."/>
            <person name="Juul-Madsen H.R."/>
        </authorList>
    </citation>
    <scope>NUCLEOTIDE SEQUENCE [LARGE SCALE GENOMIC DNA]</scope>
    <source>
        <strain evidence="1 2">1127319.6</strain>
    </source>
</reference>
<dbReference type="Proteomes" id="UP000093898">
    <property type="component" value="Unassembled WGS sequence"/>
</dbReference>
<dbReference type="AlphaFoldDB" id="A0A1A3H562"/>
<evidence type="ECO:0000313" key="1">
    <source>
        <dbReference type="EMBL" id="OBJ43185.1"/>
    </source>
</evidence>
<evidence type="ECO:0000313" key="2">
    <source>
        <dbReference type="Proteomes" id="UP000093898"/>
    </source>
</evidence>
<proteinExistence type="predicted"/>
<protein>
    <submittedName>
        <fullName evidence="1">Uncharacterized protein</fullName>
    </submittedName>
</protein>
<sequence>MAPGIAHFEDNGVLGLGQFDYISSCKGDFMCRMVLIAHFEKDVRQCPVMAGRRLGSEVAKILRTKGRDQSARRHQGVAAADR</sequence>
<organism evidence="1 2">
    <name type="scientific">Mycolicibacterium mucogenicum</name>
    <name type="common">Mycobacterium mucogenicum</name>
    <dbReference type="NCBI Taxonomy" id="56689"/>
    <lineage>
        <taxon>Bacteria</taxon>
        <taxon>Bacillati</taxon>
        <taxon>Actinomycetota</taxon>
        <taxon>Actinomycetes</taxon>
        <taxon>Mycobacteriales</taxon>
        <taxon>Mycobacteriaceae</taxon>
        <taxon>Mycolicibacterium</taxon>
    </lineage>
</organism>
<dbReference type="EMBL" id="LZLC01000082">
    <property type="protein sequence ID" value="OBJ43185.1"/>
    <property type="molecule type" value="Genomic_DNA"/>
</dbReference>